<keyword evidence="5" id="KW-1003">Cell membrane</keyword>
<sequence>MELNDYYAKRERKIWAAMYIVLLIIWATFIMRKVGFDRYLTHFPIPLTMIFGGFVSGFAPVGGGAISFPVFSKVLEMAPAEARDFGFAIQSFGMTFASISILLRKIKIEKKVVLFSSLGGFVGIIFSNIFIVPFISPSMMKLLFTLMTTSFGVALFINNFVLKRRYKYREVISNFSKNDMIVLFIVGVVGGSFSAILGTGIDIFTFSIITILYKLDEKVINPTSDIIMAINSIIGLTCRFIFAGSLAGEAMLNFPLAIPIVTIVAPLGAIVVSKLSRVTVVKFIILGILVEIITTLTSIEITLNVIIISTITFVFSYLFYYGLTKYSDRKIN</sequence>
<dbReference type="InterPro" id="IPR002781">
    <property type="entry name" value="TM_pro_TauE-like"/>
</dbReference>
<dbReference type="PANTHER" id="PTHR31154:SF4">
    <property type="entry name" value="MEMBRANE TRANSPORTER PROTEIN"/>
    <property type="match status" value="1"/>
</dbReference>
<dbReference type="RefSeq" id="WP_207111132.1">
    <property type="nucleotide sequence ID" value="NZ_JAFLWD010000003.1"/>
</dbReference>
<feature type="transmembrane region" description="Helical" evidence="5">
    <location>
        <begin position="14"/>
        <end position="31"/>
    </location>
</feature>
<dbReference type="Pfam" id="PF01925">
    <property type="entry name" value="TauE"/>
    <property type="match status" value="1"/>
</dbReference>
<feature type="transmembrane region" description="Helical" evidence="5">
    <location>
        <begin position="280"/>
        <end position="299"/>
    </location>
</feature>
<keyword evidence="2 5" id="KW-0812">Transmembrane</keyword>
<evidence type="ECO:0000313" key="6">
    <source>
        <dbReference type="EMBL" id="MBO0439023.1"/>
    </source>
</evidence>
<feature type="transmembrane region" description="Helical" evidence="5">
    <location>
        <begin position="305"/>
        <end position="323"/>
    </location>
</feature>
<protein>
    <recommendedName>
        <fullName evidence="5">Probable membrane transporter protein</fullName>
    </recommendedName>
</protein>
<dbReference type="PANTHER" id="PTHR31154">
    <property type="entry name" value="MEMBRANE TRANSPORTER PROTEIN"/>
    <property type="match status" value="1"/>
</dbReference>
<accession>A0ABS3GUT9</accession>
<gene>
    <name evidence="6" type="ORF">JZO69_01430</name>
</gene>
<evidence type="ECO:0000256" key="3">
    <source>
        <dbReference type="ARBA" id="ARBA00022989"/>
    </source>
</evidence>
<evidence type="ECO:0000256" key="2">
    <source>
        <dbReference type="ARBA" id="ARBA00022692"/>
    </source>
</evidence>
<feature type="transmembrane region" description="Helical" evidence="5">
    <location>
        <begin position="142"/>
        <end position="161"/>
    </location>
</feature>
<comment type="subcellular location">
    <subcellularLocation>
        <location evidence="5">Cell membrane</location>
        <topology evidence="5">Multi-pass membrane protein</topology>
    </subcellularLocation>
    <subcellularLocation>
        <location evidence="1">Membrane</location>
        <topology evidence="1">Multi-pass membrane protein</topology>
    </subcellularLocation>
</comment>
<feature type="transmembrane region" description="Helical" evidence="5">
    <location>
        <begin position="112"/>
        <end position="136"/>
    </location>
</feature>
<feature type="transmembrane region" description="Helical" evidence="5">
    <location>
        <begin position="85"/>
        <end position="103"/>
    </location>
</feature>
<evidence type="ECO:0000256" key="4">
    <source>
        <dbReference type="ARBA" id="ARBA00023136"/>
    </source>
</evidence>
<reference evidence="6 7" key="1">
    <citation type="submission" date="2021-03" db="EMBL/GenBank/DDBJ databases">
        <title>Enterococcal diversity collection.</title>
        <authorList>
            <person name="Gilmore M.S."/>
            <person name="Schwartzman J."/>
            <person name="Van Tyne D."/>
            <person name="Martin M."/>
            <person name="Earl A.M."/>
            <person name="Manson A.L."/>
            <person name="Straub T."/>
            <person name="Salamzade R."/>
            <person name="Saavedra J."/>
            <person name="Lebreton F."/>
            <person name="Prichula J."/>
            <person name="Schaufler K."/>
            <person name="Gaca A."/>
            <person name="Sgardioli B."/>
            <person name="Wagenaar J."/>
            <person name="Strong T."/>
        </authorList>
    </citation>
    <scope>NUCLEOTIDE SEQUENCE [LARGE SCALE GENOMIC DNA]</scope>
    <source>
        <strain evidence="6 7">DIV0869a</strain>
    </source>
</reference>
<dbReference type="Proteomes" id="UP000664632">
    <property type="component" value="Unassembled WGS sequence"/>
</dbReference>
<name>A0ABS3GUT9_9ENTE</name>
<proteinExistence type="inferred from homology"/>
<feature type="transmembrane region" description="Helical" evidence="5">
    <location>
        <begin position="181"/>
        <end position="213"/>
    </location>
</feature>
<keyword evidence="3 5" id="KW-1133">Transmembrane helix</keyword>
<dbReference type="EMBL" id="JAFLWD010000003">
    <property type="protein sequence ID" value="MBO0439023.1"/>
    <property type="molecule type" value="Genomic_DNA"/>
</dbReference>
<feature type="transmembrane region" description="Helical" evidence="5">
    <location>
        <begin position="254"/>
        <end position="273"/>
    </location>
</feature>
<keyword evidence="7" id="KW-1185">Reference proteome</keyword>
<comment type="similarity">
    <text evidence="5">Belongs to the 4-toluene sulfonate uptake permease (TSUP) (TC 2.A.102) family.</text>
</comment>
<organism evidence="6 7">
    <name type="scientific">Candidatus Enterococcus ikei</name>
    <dbReference type="NCBI Taxonomy" id="2815326"/>
    <lineage>
        <taxon>Bacteria</taxon>
        <taxon>Bacillati</taxon>
        <taxon>Bacillota</taxon>
        <taxon>Bacilli</taxon>
        <taxon>Lactobacillales</taxon>
        <taxon>Enterococcaceae</taxon>
        <taxon>Enterococcus</taxon>
    </lineage>
</organism>
<evidence type="ECO:0000313" key="7">
    <source>
        <dbReference type="Proteomes" id="UP000664632"/>
    </source>
</evidence>
<evidence type="ECO:0000256" key="5">
    <source>
        <dbReference type="RuleBase" id="RU363041"/>
    </source>
</evidence>
<feature type="transmembrane region" description="Helical" evidence="5">
    <location>
        <begin position="43"/>
        <end position="65"/>
    </location>
</feature>
<evidence type="ECO:0000256" key="1">
    <source>
        <dbReference type="ARBA" id="ARBA00004141"/>
    </source>
</evidence>
<keyword evidence="4 5" id="KW-0472">Membrane</keyword>
<comment type="caution">
    <text evidence="6">The sequence shown here is derived from an EMBL/GenBank/DDBJ whole genome shotgun (WGS) entry which is preliminary data.</text>
</comment>